<gene>
    <name evidence="1" type="ORF">CL6EHI_c00102</name>
</gene>
<organism evidence="1 2">
    <name type="scientific">Entamoeba histolytica</name>
    <dbReference type="NCBI Taxonomy" id="5759"/>
    <lineage>
        <taxon>Eukaryota</taxon>
        <taxon>Amoebozoa</taxon>
        <taxon>Evosea</taxon>
        <taxon>Archamoebae</taxon>
        <taxon>Mastigamoebida</taxon>
        <taxon>Entamoebidae</taxon>
        <taxon>Entamoeba</taxon>
    </lineage>
</organism>
<accession>A0A175JNM5</accession>
<reference evidence="1 2" key="1">
    <citation type="submission" date="2016-05" db="EMBL/GenBank/DDBJ databases">
        <title>First whole genome sequencing of Entamoeba histolytica HM1:IMSS-clone-6.</title>
        <authorList>
            <person name="Mukherjee Avik.K."/>
            <person name="Izumyama S."/>
            <person name="Nakada-Tsukui K."/>
            <person name="Nozaki T."/>
        </authorList>
    </citation>
    <scope>NUCLEOTIDE SEQUENCE [LARGE SCALE GENOMIC DNA]</scope>
    <source>
        <strain evidence="1 2">HM1:IMSS clone 6</strain>
    </source>
</reference>
<sequence length="73" mass="8994">MTFENTQQPPSVWTEAEIEEKINERAEELFQAMIEEQNRRNKNYYQKPLTSYHYHHEQKEELKKKDCNSFDEL</sequence>
<protein>
    <submittedName>
        <fullName evidence="1">Single tm domain protein</fullName>
    </submittedName>
</protein>
<dbReference type="AlphaFoldDB" id="A0A175JNM5"/>
<proteinExistence type="predicted"/>
<dbReference type="EMBL" id="BDEQ01000001">
    <property type="protein sequence ID" value="GAT95068.1"/>
    <property type="molecule type" value="Genomic_DNA"/>
</dbReference>
<evidence type="ECO:0000313" key="1">
    <source>
        <dbReference type="EMBL" id="GAT95068.1"/>
    </source>
</evidence>
<name>A0A175JNM5_ENTHI</name>
<comment type="caution">
    <text evidence="1">The sequence shown here is derived from an EMBL/GenBank/DDBJ whole genome shotgun (WGS) entry which is preliminary data.</text>
</comment>
<dbReference type="Proteomes" id="UP000078387">
    <property type="component" value="Unassembled WGS sequence"/>
</dbReference>
<evidence type="ECO:0000313" key="2">
    <source>
        <dbReference type="Proteomes" id="UP000078387"/>
    </source>
</evidence>
<dbReference type="VEuPathDB" id="AmoebaDB:KM1_053910"/>